<proteinExistence type="inferred from homology"/>
<dbReference type="CDD" id="cd01749">
    <property type="entry name" value="GATase1_PB"/>
    <property type="match status" value="1"/>
</dbReference>
<dbReference type="GO" id="GO:0005829">
    <property type="term" value="C:cytosol"/>
    <property type="evidence" value="ECO:0007669"/>
    <property type="project" value="TreeGrafter"/>
</dbReference>
<dbReference type="EC" id="3.5.1.2" evidence="10"/>
<evidence type="ECO:0000256" key="10">
    <source>
        <dbReference type="HAMAP-Rule" id="MF_01615"/>
    </source>
</evidence>
<dbReference type="SUPFAM" id="SSF52317">
    <property type="entry name" value="Class I glutamine amidotransferase-like"/>
    <property type="match status" value="1"/>
</dbReference>
<evidence type="ECO:0000256" key="6">
    <source>
        <dbReference type="ARBA" id="ARBA00047992"/>
    </source>
</evidence>
<dbReference type="GO" id="GO:0008614">
    <property type="term" value="P:pyridoxine metabolic process"/>
    <property type="evidence" value="ECO:0007669"/>
    <property type="project" value="TreeGrafter"/>
</dbReference>
<comment type="catalytic activity">
    <reaction evidence="6 10">
        <text>aldehydo-D-ribose 5-phosphate + D-glyceraldehyde 3-phosphate + L-glutamine = pyridoxal 5'-phosphate + L-glutamate + phosphate + 3 H2O + H(+)</text>
        <dbReference type="Rhea" id="RHEA:31507"/>
        <dbReference type="ChEBI" id="CHEBI:15377"/>
        <dbReference type="ChEBI" id="CHEBI:15378"/>
        <dbReference type="ChEBI" id="CHEBI:29985"/>
        <dbReference type="ChEBI" id="CHEBI:43474"/>
        <dbReference type="ChEBI" id="CHEBI:58273"/>
        <dbReference type="ChEBI" id="CHEBI:58359"/>
        <dbReference type="ChEBI" id="CHEBI:59776"/>
        <dbReference type="ChEBI" id="CHEBI:597326"/>
        <dbReference type="EC" id="4.3.3.6"/>
    </reaction>
</comment>
<dbReference type="GO" id="GO:0036381">
    <property type="term" value="F:pyridoxal 5'-phosphate synthase (glutamine hydrolysing) activity"/>
    <property type="evidence" value="ECO:0007669"/>
    <property type="project" value="UniProtKB-UniRule"/>
</dbReference>
<dbReference type="GO" id="GO:1903600">
    <property type="term" value="C:glutaminase complex"/>
    <property type="evidence" value="ECO:0007669"/>
    <property type="project" value="TreeGrafter"/>
</dbReference>
<comment type="caution">
    <text evidence="13">The sequence shown here is derived from an EMBL/GenBank/DDBJ whole genome shotgun (WGS) entry which is preliminary data.</text>
</comment>
<comment type="catalytic activity">
    <reaction evidence="7 10">
        <text>L-glutamine + H2O = L-glutamate + NH4(+)</text>
        <dbReference type="Rhea" id="RHEA:15889"/>
        <dbReference type="ChEBI" id="CHEBI:15377"/>
        <dbReference type="ChEBI" id="CHEBI:28938"/>
        <dbReference type="ChEBI" id="CHEBI:29985"/>
        <dbReference type="ChEBI" id="CHEBI:58359"/>
        <dbReference type="EC" id="3.5.1.2"/>
    </reaction>
</comment>
<feature type="binding site" evidence="10 12">
    <location>
        <position position="126"/>
    </location>
    <ligand>
        <name>L-glutamine</name>
        <dbReference type="ChEBI" id="CHEBI:58359"/>
    </ligand>
</feature>
<feature type="active site" description="Charge relay system" evidence="10 11">
    <location>
        <position position="192"/>
    </location>
</feature>
<evidence type="ECO:0000256" key="1">
    <source>
        <dbReference type="ARBA" id="ARBA00008345"/>
    </source>
</evidence>
<keyword evidence="2 10" id="KW-0378">Hydrolase</keyword>
<dbReference type="HAMAP" id="MF_01615">
    <property type="entry name" value="PdxT"/>
    <property type="match status" value="1"/>
</dbReference>
<dbReference type="PANTHER" id="PTHR31559">
    <property type="entry name" value="PYRIDOXAL 5'-PHOSPHATE SYNTHASE SUBUNIT SNO"/>
    <property type="match status" value="1"/>
</dbReference>
<reference evidence="13 14" key="1">
    <citation type="submission" date="2018-06" db="EMBL/GenBank/DDBJ databases">
        <authorList>
            <consortium name="Pathogen Informatics"/>
            <person name="Doyle S."/>
        </authorList>
    </citation>
    <scope>NUCLEOTIDE SEQUENCE [LARGE SCALE GENOMIC DNA]</scope>
    <source>
        <strain evidence="13 14">NCTC13063</strain>
    </source>
</reference>
<feature type="binding site" evidence="10 12">
    <location>
        <begin position="67"/>
        <end position="69"/>
    </location>
    <ligand>
        <name>L-glutamine</name>
        <dbReference type="ChEBI" id="CHEBI:58359"/>
    </ligand>
</feature>
<dbReference type="EC" id="4.3.3.6" evidence="10"/>
<dbReference type="FunFam" id="3.40.50.880:FF:000010">
    <property type="entry name" value="uncharacterized protein LOC100176842 isoform X2"/>
    <property type="match status" value="1"/>
</dbReference>
<keyword evidence="4 10" id="KW-0315">Glutamine amidotransferase</keyword>
<dbReference type="Gene3D" id="3.40.50.880">
    <property type="match status" value="1"/>
</dbReference>
<dbReference type="PROSITE" id="PS51130">
    <property type="entry name" value="PDXT_SNO_2"/>
    <property type="match status" value="1"/>
</dbReference>
<evidence type="ECO:0000313" key="14">
    <source>
        <dbReference type="Proteomes" id="UP000255283"/>
    </source>
</evidence>
<evidence type="ECO:0000256" key="2">
    <source>
        <dbReference type="ARBA" id="ARBA00022801"/>
    </source>
</evidence>
<keyword evidence="5 10" id="KW-0456">Lyase</keyword>
<comment type="subunit">
    <text evidence="9 10">In the presence of PdxS, forms a dodecamer of heterodimers. Only shows activity in the heterodimer.</text>
</comment>
<dbReference type="AlphaFoldDB" id="A0AAQ1UJ26"/>
<organism evidence="13 14">
    <name type="scientific">Segatella buccae</name>
    <dbReference type="NCBI Taxonomy" id="28126"/>
    <lineage>
        <taxon>Bacteria</taxon>
        <taxon>Pseudomonadati</taxon>
        <taxon>Bacteroidota</taxon>
        <taxon>Bacteroidia</taxon>
        <taxon>Bacteroidales</taxon>
        <taxon>Prevotellaceae</taxon>
        <taxon>Segatella</taxon>
    </lineage>
</organism>
<dbReference type="GO" id="GO:0016740">
    <property type="term" value="F:transferase activity"/>
    <property type="evidence" value="ECO:0007669"/>
    <property type="project" value="UniProtKB-KW"/>
</dbReference>
<keyword evidence="13" id="KW-0808">Transferase</keyword>
<dbReference type="GO" id="GO:0006543">
    <property type="term" value="P:L-glutamine catabolic process"/>
    <property type="evidence" value="ECO:0007669"/>
    <property type="project" value="UniProtKB-UniRule"/>
</dbReference>
<evidence type="ECO:0000256" key="5">
    <source>
        <dbReference type="ARBA" id="ARBA00023239"/>
    </source>
</evidence>
<dbReference type="Proteomes" id="UP000255283">
    <property type="component" value="Unassembled WGS sequence"/>
</dbReference>
<feature type="binding site" evidence="10 12">
    <location>
        <begin position="154"/>
        <end position="155"/>
    </location>
    <ligand>
        <name>L-glutamine</name>
        <dbReference type="ChEBI" id="CHEBI:58359"/>
    </ligand>
</feature>
<dbReference type="EMBL" id="UGTJ01000001">
    <property type="protein sequence ID" value="SUB80079.1"/>
    <property type="molecule type" value="Genomic_DNA"/>
</dbReference>
<name>A0AAQ1UJ26_9BACT</name>
<dbReference type="InterPro" id="IPR029062">
    <property type="entry name" value="Class_I_gatase-like"/>
</dbReference>
<protein>
    <recommendedName>
        <fullName evidence="10">Pyridoxal 5'-phosphate synthase subunit PdxT</fullName>
        <ecNumber evidence="10">4.3.3.6</ecNumber>
    </recommendedName>
    <alternativeName>
        <fullName evidence="10">Pdx2</fullName>
    </alternativeName>
    <alternativeName>
        <fullName evidence="10">Pyridoxal 5'-phosphate synthase glutaminase subunit</fullName>
        <ecNumber evidence="10">3.5.1.2</ecNumber>
    </alternativeName>
</protein>
<dbReference type="InterPro" id="IPR021196">
    <property type="entry name" value="PdxT/SNO_CS"/>
</dbReference>
<evidence type="ECO:0000256" key="8">
    <source>
        <dbReference type="ARBA" id="ARBA00054599"/>
    </source>
</evidence>
<dbReference type="InterPro" id="IPR002161">
    <property type="entry name" value="PdxT/SNO"/>
</dbReference>
<accession>A0AAQ1UJ26</accession>
<evidence type="ECO:0000256" key="4">
    <source>
        <dbReference type="ARBA" id="ARBA00022962"/>
    </source>
</evidence>
<evidence type="ECO:0000256" key="11">
    <source>
        <dbReference type="PIRSR" id="PIRSR005639-1"/>
    </source>
</evidence>
<evidence type="ECO:0000256" key="12">
    <source>
        <dbReference type="PIRSR" id="PIRSR005639-2"/>
    </source>
</evidence>
<evidence type="ECO:0000256" key="3">
    <source>
        <dbReference type="ARBA" id="ARBA00022898"/>
    </source>
</evidence>
<dbReference type="GO" id="GO:0004359">
    <property type="term" value="F:glutaminase activity"/>
    <property type="evidence" value="ECO:0007669"/>
    <property type="project" value="UniProtKB-UniRule"/>
</dbReference>
<dbReference type="Pfam" id="PF01174">
    <property type="entry name" value="SNO"/>
    <property type="match status" value="1"/>
</dbReference>
<comment type="similarity">
    <text evidence="1 10">Belongs to the glutaminase PdxT/SNO family.</text>
</comment>
<feature type="active site" description="Charge relay system" evidence="10 11">
    <location>
        <position position="190"/>
    </location>
</feature>
<comment type="function">
    <text evidence="8 10">Catalyzes the hydrolysis of glutamine to glutamate and ammonia as part of the biosynthesis of pyridoxal 5'-phosphate. The resulting ammonia molecule is channeled to the active site of PdxS.</text>
</comment>
<dbReference type="PANTHER" id="PTHR31559:SF0">
    <property type="entry name" value="PYRIDOXAL 5'-PHOSPHATE SYNTHASE SUBUNIT SNO1-RELATED"/>
    <property type="match status" value="1"/>
</dbReference>
<sequence length="212" mass="23715">MIVTEHKQTSPDNGMTENNAPRIAVLALQGAFIEHENMLRRLGAEVFEIRQLSDWDKAKDGLVIPGGESTTMRKLLRDLRLLTPIRQAITEGLPVFGTCAGLILLSKEVEGEQSERIATMDTLVCRNAYGRQLGSFHIKAPFKGIVGEIPMTFIRAPYIKKVDDGVEVLAEVDGHIVAARQDRQLVTAFHPELNDDTRVHEYFLRSVVLQKL</sequence>
<evidence type="ECO:0000313" key="13">
    <source>
        <dbReference type="EMBL" id="SUB80079.1"/>
    </source>
</evidence>
<dbReference type="PROSITE" id="PS51273">
    <property type="entry name" value="GATASE_TYPE_1"/>
    <property type="match status" value="1"/>
</dbReference>
<comment type="pathway">
    <text evidence="10">Cofactor biosynthesis; pyridoxal 5'-phosphate biosynthesis.</text>
</comment>
<dbReference type="NCBIfam" id="TIGR03800">
    <property type="entry name" value="PLP_synth_Pdx2"/>
    <property type="match status" value="1"/>
</dbReference>
<dbReference type="GO" id="GO:0042823">
    <property type="term" value="P:pyridoxal phosphate biosynthetic process"/>
    <property type="evidence" value="ECO:0007669"/>
    <property type="project" value="UniProtKB-UniRule"/>
</dbReference>
<feature type="active site" description="Nucleophile" evidence="10 11">
    <location>
        <position position="99"/>
    </location>
</feature>
<gene>
    <name evidence="10 13" type="primary">pdxT</name>
    <name evidence="13" type="ORF">NCTC13063_01359</name>
</gene>
<dbReference type="PROSITE" id="PS01236">
    <property type="entry name" value="PDXT_SNO_1"/>
    <property type="match status" value="1"/>
</dbReference>
<evidence type="ECO:0000256" key="9">
    <source>
        <dbReference type="ARBA" id="ARBA00064749"/>
    </source>
</evidence>
<evidence type="ECO:0000256" key="7">
    <source>
        <dbReference type="ARBA" id="ARBA00049534"/>
    </source>
</evidence>
<dbReference type="PIRSF" id="PIRSF005639">
    <property type="entry name" value="Glut_amidoT_SNO"/>
    <property type="match status" value="1"/>
</dbReference>
<keyword evidence="3 10" id="KW-0663">Pyridoxal phosphate</keyword>